<dbReference type="EMBL" id="CALTRL010003388">
    <property type="protein sequence ID" value="CAH7681070.1"/>
    <property type="molecule type" value="Genomic_DNA"/>
</dbReference>
<comment type="caution">
    <text evidence="1">The sequence shown here is derived from an EMBL/GenBank/DDBJ whole genome shotgun (WGS) entry which is preliminary data.</text>
</comment>
<evidence type="ECO:0000313" key="2">
    <source>
        <dbReference type="Proteomes" id="UP001153365"/>
    </source>
</evidence>
<protein>
    <recommendedName>
        <fullName evidence="3">GAG-pre-integrase domain-containing protein</fullName>
    </recommendedName>
</protein>
<keyword evidence="2" id="KW-1185">Reference proteome</keyword>
<gene>
    <name evidence="1" type="ORF">PPACK8108_LOCUS13616</name>
</gene>
<reference evidence="1" key="1">
    <citation type="submission" date="2022-06" db="EMBL/GenBank/DDBJ databases">
        <authorList>
            <consortium name="SYNGENTA / RWTH Aachen University"/>
        </authorList>
    </citation>
    <scope>NUCLEOTIDE SEQUENCE</scope>
</reference>
<evidence type="ECO:0000313" key="1">
    <source>
        <dbReference type="EMBL" id="CAH7681070.1"/>
    </source>
</evidence>
<dbReference type="Proteomes" id="UP001153365">
    <property type="component" value="Unassembled WGS sequence"/>
</dbReference>
<sequence>MTKTLSTLPPGSDCLSPDALSVKKALSLNYELQSNTTLIQLNDSCAQIQPLSTNDALYWHKAFGHIGIRTIQNMIKSHMGLNLSHYLSSMKINCEDCSMAYRPGSVTTVSDKTLLFISLTLEAFLRQTSDDTQAPLTTDRPNSLKAQDKVSINLSSLKLGNFEMEKILDDQDFVVNQIQKSINPEMIYMALFFKQAFQIPQMKEPLDVSM</sequence>
<accession>A0AAV0B630</accession>
<organism evidence="1 2">
    <name type="scientific">Phakopsora pachyrhizi</name>
    <name type="common">Asian soybean rust disease fungus</name>
    <dbReference type="NCBI Taxonomy" id="170000"/>
    <lineage>
        <taxon>Eukaryota</taxon>
        <taxon>Fungi</taxon>
        <taxon>Dikarya</taxon>
        <taxon>Basidiomycota</taxon>
        <taxon>Pucciniomycotina</taxon>
        <taxon>Pucciniomycetes</taxon>
        <taxon>Pucciniales</taxon>
        <taxon>Phakopsoraceae</taxon>
        <taxon>Phakopsora</taxon>
    </lineage>
</organism>
<proteinExistence type="predicted"/>
<dbReference type="AlphaFoldDB" id="A0AAV0B630"/>
<evidence type="ECO:0008006" key="3">
    <source>
        <dbReference type="Google" id="ProtNLM"/>
    </source>
</evidence>
<name>A0AAV0B630_PHAPC</name>